<dbReference type="OrthoDB" id="5276388at2759"/>
<keyword evidence="2" id="KW-1185">Reference proteome</keyword>
<dbReference type="RefSeq" id="XP_014549965.1">
    <property type="nucleotide sequence ID" value="XM_014694479.1"/>
</dbReference>
<reference evidence="1 2" key="1">
    <citation type="journal article" date="2013" name="PLoS Genet.">
        <title>Comparative genome structure, secondary metabolite, and effector coding capacity across Cochliobolus pathogens.</title>
        <authorList>
            <person name="Condon B.J."/>
            <person name="Leng Y."/>
            <person name="Wu D."/>
            <person name="Bushley K.E."/>
            <person name="Ohm R.A."/>
            <person name="Otillar R."/>
            <person name="Martin J."/>
            <person name="Schackwitz W."/>
            <person name="Grimwood J."/>
            <person name="MohdZainudin N."/>
            <person name="Xue C."/>
            <person name="Wang R."/>
            <person name="Manning V.A."/>
            <person name="Dhillon B."/>
            <person name="Tu Z.J."/>
            <person name="Steffenson B.J."/>
            <person name="Salamov A."/>
            <person name="Sun H."/>
            <person name="Lowry S."/>
            <person name="LaButti K."/>
            <person name="Han J."/>
            <person name="Copeland A."/>
            <person name="Lindquist E."/>
            <person name="Barry K."/>
            <person name="Schmutz J."/>
            <person name="Baker S.E."/>
            <person name="Ciuffetti L.M."/>
            <person name="Grigoriev I.V."/>
            <person name="Zhong S."/>
            <person name="Turgeon B.G."/>
        </authorList>
    </citation>
    <scope>NUCLEOTIDE SEQUENCE [LARGE SCALE GENOMIC DNA]</scope>
    <source>
        <strain evidence="1 2">FI3</strain>
    </source>
</reference>
<organism evidence="1 2">
    <name type="scientific">Bipolaris victoriae (strain FI3)</name>
    <name type="common">Victoria blight of oats agent</name>
    <name type="synonym">Cochliobolus victoriae</name>
    <dbReference type="NCBI Taxonomy" id="930091"/>
    <lineage>
        <taxon>Eukaryota</taxon>
        <taxon>Fungi</taxon>
        <taxon>Dikarya</taxon>
        <taxon>Ascomycota</taxon>
        <taxon>Pezizomycotina</taxon>
        <taxon>Dothideomycetes</taxon>
        <taxon>Pleosporomycetidae</taxon>
        <taxon>Pleosporales</taxon>
        <taxon>Pleosporineae</taxon>
        <taxon>Pleosporaceae</taxon>
        <taxon>Bipolaris</taxon>
    </lineage>
</organism>
<evidence type="ECO:0000313" key="2">
    <source>
        <dbReference type="Proteomes" id="UP000054337"/>
    </source>
</evidence>
<proteinExistence type="predicted"/>
<dbReference type="GeneID" id="26251004"/>
<dbReference type="Proteomes" id="UP000054337">
    <property type="component" value="Unassembled WGS sequence"/>
</dbReference>
<name>W7DWM7_BIPV3</name>
<evidence type="ECO:0000313" key="1">
    <source>
        <dbReference type="EMBL" id="EUN20391.1"/>
    </source>
</evidence>
<accession>W7DWM7</accession>
<protein>
    <submittedName>
        <fullName evidence="1">Uncharacterized protein</fullName>
    </submittedName>
</protein>
<sequence length="53" mass="6096">MNKYRLTTNTDLNKTIGLSNENLDKIIKAKPTIRHLEDGRQLDMVTGKAVNRR</sequence>
<dbReference type="AlphaFoldDB" id="W7DWM7"/>
<gene>
    <name evidence="1" type="ORF">COCVIDRAFT_117269</name>
</gene>
<dbReference type="HOGENOM" id="CLU_3068314_0_0_1"/>
<dbReference type="EMBL" id="KI969203">
    <property type="protein sequence ID" value="EUN20391.1"/>
    <property type="molecule type" value="Genomic_DNA"/>
</dbReference>